<evidence type="ECO:0000256" key="1">
    <source>
        <dbReference type="ARBA" id="ARBA00022443"/>
    </source>
</evidence>
<name>A0AAD7FPH9_9AGAR</name>
<reference evidence="4" key="1">
    <citation type="submission" date="2023-03" db="EMBL/GenBank/DDBJ databases">
        <title>Massive genome expansion in bonnet fungi (Mycena s.s.) driven by repeated elements and novel gene families across ecological guilds.</title>
        <authorList>
            <consortium name="Lawrence Berkeley National Laboratory"/>
            <person name="Harder C.B."/>
            <person name="Miyauchi S."/>
            <person name="Viragh M."/>
            <person name="Kuo A."/>
            <person name="Thoen E."/>
            <person name="Andreopoulos B."/>
            <person name="Lu D."/>
            <person name="Skrede I."/>
            <person name="Drula E."/>
            <person name="Henrissat B."/>
            <person name="Morin E."/>
            <person name="Kohler A."/>
            <person name="Barry K."/>
            <person name="LaButti K."/>
            <person name="Morin E."/>
            <person name="Salamov A."/>
            <person name="Lipzen A."/>
            <person name="Mereny Z."/>
            <person name="Hegedus B."/>
            <person name="Baldrian P."/>
            <person name="Stursova M."/>
            <person name="Weitz H."/>
            <person name="Taylor A."/>
            <person name="Grigoriev I.V."/>
            <person name="Nagy L.G."/>
            <person name="Martin F."/>
            <person name="Kauserud H."/>
        </authorList>
    </citation>
    <scope>NUCLEOTIDE SEQUENCE</scope>
    <source>
        <strain evidence="4">9284</strain>
    </source>
</reference>
<dbReference type="EMBL" id="JARKIF010000006">
    <property type="protein sequence ID" value="KAJ7636253.1"/>
    <property type="molecule type" value="Genomic_DNA"/>
</dbReference>
<dbReference type="Pfam" id="PF00018">
    <property type="entry name" value="SH3_1"/>
    <property type="match status" value="1"/>
</dbReference>
<dbReference type="Proteomes" id="UP001221142">
    <property type="component" value="Unassembled WGS sequence"/>
</dbReference>
<organism evidence="4 5">
    <name type="scientific">Roridomyces roridus</name>
    <dbReference type="NCBI Taxonomy" id="1738132"/>
    <lineage>
        <taxon>Eukaryota</taxon>
        <taxon>Fungi</taxon>
        <taxon>Dikarya</taxon>
        <taxon>Basidiomycota</taxon>
        <taxon>Agaricomycotina</taxon>
        <taxon>Agaricomycetes</taxon>
        <taxon>Agaricomycetidae</taxon>
        <taxon>Agaricales</taxon>
        <taxon>Marasmiineae</taxon>
        <taxon>Mycenaceae</taxon>
        <taxon>Roridomyces</taxon>
    </lineage>
</organism>
<gene>
    <name evidence="4" type="ORF">FB45DRAFT_1055724</name>
</gene>
<dbReference type="InterPro" id="IPR036028">
    <property type="entry name" value="SH3-like_dom_sf"/>
</dbReference>
<evidence type="ECO:0000256" key="2">
    <source>
        <dbReference type="PROSITE-ProRule" id="PRU00192"/>
    </source>
</evidence>
<keyword evidence="1 2" id="KW-0728">SH3 domain</keyword>
<feature type="domain" description="SH3" evidence="3">
    <location>
        <begin position="166"/>
        <end position="226"/>
    </location>
</feature>
<evidence type="ECO:0000313" key="5">
    <source>
        <dbReference type="Proteomes" id="UP001221142"/>
    </source>
</evidence>
<proteinExistence type="predicted"/>
<evidence type="ECO:0000313" key="4">
    <source>
        <dbReference type="EMBL" id="KAJ7636253.1"/>
    </source>
</evidence>
<keyword evidence="5" id="KW-1185">Reference proteome</keyword>
<accession>A0AAD7FPH9</accession>
<dbReference type="Gene3D" id="2.30.30.40">
    <property type="entry name" value="SH3 Domains"/>
    <property type="match status" value="1"/>
</dbReference>
<protein>
    <recommendedName>
        <fullName evidence="3">SH3 domain-containing protein</fullName>
    </recommendedName>
</protein>
<sequence>MASFQVSASLHIQAMLQDNERARLGDVEALASRFAVLDYLALASHQQVKLEDWMISPCDVDFGQMIGACGLGTCEFDLEAEFFRGLDQLMAKPDLRPCEIVSPPQPSPNGGQSNINPLEATKASARVGPATHIDIVDGNHSAFTIRAREKYACALLCYFTPKLYADFFPIRRSSSPSKYPNRPTELSFAKGEILEIEKPRGRWWPAKKNDGTKGVVPANHMVLLPPHQYLVTGKVKDGFMGSVIGGVRRFINEELTDFFA</sequence>
<dbReference type="PROSITE" id="PS50002">
    <property type="entry name" value="SH3"/>
    <property type="match status" value="1"/>
</dbReference>
<evidence type="ECO:0000259" key="3">
    <source>
        <dbReference type="PROSITE" id="PS50002"/>
    </source>
</evidence>
<dbReference type="InterPro" id="IPR001452">
    <property type="entry name" value="SH3_domain"/>
</dbReference>
<dbReference type="SUPFAM" id="SSF50044">
    <property type="entry name" value="SH3-domain"/>
    <property type="match status" value="1"/>
</dbReference>
<comment type="caution">
    <text evidence="4">The sequence shown here is derived from an EMBL/GenBank/DDBJ whole genome shotgun (WGS) entry which is preliminary data.</text>
</comment>
<dbReference type="AlphaFoldDB" id="A0AAD7FPH9"/>